<reference evidence="2 3" key="1">
    <citation type="submission" date="2021-06" db="EMBL/GenBank/DDBJ databases">
        <title>Caerostris extrusa draft genome.</title>
        <authorList>
            <person name="Kono N."/>
            <person name="Arakawa K."/>
        </authorList>
    </citation>
    <scope>NUCLEOTIDE SEQUENCE [LARGE SCALE GENOMIC DNA]</scope>
</reference>
<evidence type="ECO:0000313" key="2">
    <source>
        <dbReference type="EMBL" id="GIY00450.1"/>
    </source>
</evidence>
<sequence length="87" mass="9987">MLICRILSVCIPVSLGEEGERFPTTPITEEGMESGRNAGYLVVRSQVKRPSEIRQHWSFPHGQRWRRKDVTWHCVAEVAVHDRSETG</sequence>
<dbReference type="AlphaFoldDB" id="A0AAV4PTK6"/>
<accession>A0AAV4PTK6</accession>
<organism evidence="2 3">
    <name type="scientific">Caerostris extrusa</name>
    <name type="common">Bark spider</name>
    <name type="synonym">Caerostris bankana</name>
    <dbReference type="NCBI Taxonomy" id="172846"/>
    <lineage>
        <taxon>Eukaryota</taxon>
        <taxon>Metazoa</taxon>
        <taxon>Ecdysozoa</taxon>
        <taxon>Arthropoda</taxon>
        <taxon>Chelicerata</taxon>
        <taxon>Arachnida</taxon>
        <taxon>Araneae</taxon>
        <taxon>Araneomorphae</taxon>
        <taxon>Entelegynae</taxon>
        <taxon>Araneoidea</taxon>
        <taxon>Araneidae</taxon>
        <taxon>Caerostris</taxon>
    </lineage>
</organism>
<keyword evidence="3" id="KW-1185">Reference proteome</keyword>
<keyword evidence="1" id="KW-0732">Signal</keyword>
<evidence type="ECO:0000256" key="1">
    <source>
        <dbReference type="SAM" id="SignalP"/>
    </source>
</evidence>
<feature type="chain" id="PRO_5043629734" description="Secreted protein" evidence="1">
    <location>
        <begin position="17"/>
        <end position="87"/>
    </location>
</feature>
<evidence type="ECO:0008006" key="4">
    <source>
        <dbReference type="Google" id="ProtNLM"/>
    </source>
</evidence>
<protein>
    <recommendedName>
        <fullName evidence="4">Secreted protein</fullName>
    </recommendedName>
</protein>
<name>A0AAV4PTK6_CAEEX</name>
<dbReference type="EMBL" id="BPLR01005180">
    <property type="protein sequence ID" value="GIY00450.1"/>
    <property type="molecule type" value="Genomic_DNA"/>
</dbReference>
<gene>
    <name evidence="2" type="ORF">CEXT_111691</name>
</gene>
<comment type="caution">
    <text evidence="2">The sequence shown here is derived from an EMBL/GenBank/DDBJ whole genome shotgun (WGS) entry which is preliminary data.</text>
</comment>
<dbReference type="Proteomes" id="UP001054945">
    <property type="component" value="Unassembled WGS sequence"/>
</dbReference>
<feature type="signal peptide" evidence="1">
    <location>
        <begin position="1"/>
        <end position="16"/>
    </location>
</feature>
<evidence type="ECO:0000313" key="3">
    <source>
        <dbReference type="Proteomes" id="UP001054945"/>
    </source>
</evidence>
<proteinExistence type="predicted"/>